<keyword evidence="3" id="KW-1185">Reference proteome</keyword>
<comment type="caution">
    <text evidence="2">The sequence shown here is derived from an EMBL/GenBank/DDBJ whole genome shotgun (WGS) entry which is preliminary data.</text>
</comment>
<dbReference type="InterPro" id="IPR028245">
    <property type="entry name" value="PIL1/LSP1"/>
</dbReference>
<dbReference type="Gene3D" id="1.20.1270.60">
    <property type="entry name" value="Arfaptin homology (AH) domain/BAR domain"/>
    <property type="match status" value="1"/>
</dbReference>
<evidence type="ECO:0000313" key="2">
    <source>
        <dbReference type="EMBL" id="KAK3102623.1"/>
    </source>
</evidence>
<evidence type="ECO:0000313" key="3">
    <source>
        <dbReference type="Proteomes" id="UP001186944"/>
    </source>
</evidence>
<gene>
    <name evidence="2" type="ORF">FSP39_012740</name>
</gene>
<organism evidence="2 3">
    <name type="scientific">Pinctada imbricata</name>
    <name type="common">Atlantic pearl-oyster</name>
    <name type="synonym">Pinctada martensii</name>
    <dbReference type="NCBI Taxonomy" id="66713"/>
    <lineage>
        <taxon>Eukaryota</taxon>
        <taxon>Metazoa</taxon>
        <taxon>Spiralia</taxon>
        <taxon>Lophotrochozoa</taxon>
        <taxon>Mollusca</taxon>
        <taxon>Bivalvia</taxon>
        <taxon>Autobranchia</taxon>
        <taxon>Pteriomorphia</taxon>
        <taxon>Pterioida</taxon>
        <taxon>Pterioidea</taxon>
        <taxon>Pteriidae</taxon>
        <taxon>Pinctada</taxon>
    </lineage>
</organism>
<dbReference type="EMBL" id="VSWD01000005">
    <property type="protein sequence ID" value="KAK3102623.1"/>
    <property type="molecule type" value="Genomic_DNA"/>
</dbReference>
<dbReference type="Proteomes" id="UP001186944">
    <property type="component" value="Unassembled WGS sequence"/>
</dbReference>
<accession>A0AA88YD31</accession>
<reference evidence="2" key="1">
    <citation type="submission" date="2019-08" db="EMBL/GenBank/DDBJ databases">
        <title>The improved chromosome-level genome for the pearl oyster Pinctada fucata martensii using PacBio sequencing and Hi-C.</title>
        <authorList>
            <person name="Zheng Z."/>
        </authorList>
    </citation>
    <scope>NUCLEOTIDE SEQUENCE</scope>
    <source>
        <strain evidence="2">ZZ-2019</strain>
        <tissue evidence="2">Adductor muscle</tissue>
    </source>
</reference>
<sequence length="212" mass="24474">LDNFCFRSGAKILSLGNGVNSDLNVMISELKDLRTNTKTFITAQESASQDMKRWAANEENRAIQDVAYHVAELNIEWTQVQKDFADHLKEYRQMFEMVLEGEKQVAQAKMEHSNCEQKEEKLRKDLRKARKREAKEEAFAIEGKLEQVQTERESTAWEATEVIRENEAVKMIRLKEGFIRMAEAYIELGKKCATIFQAQKVLAQLAYNSNSC</sequence>
<dbReference type="AlphaFoldDB" id="A0AA88YD31"/>
<keyword evidence="1" id="KW-0175">Coiled coil</keyword>
<protein>
    <submittedName>
        <fullName evidence="2">Uncharacterized protein</fullName>
    </submittedName>
</protein>
<dbReference type="InterPro" id="IPR027267">
    <property type="entry name" value="AH/BAR_dom_sf"/>
</dbReference>
<name>A0AA88YD31_PINIB</name>
<proteinExistence type="predicted"/>
<evidence type="ECO:0000256" key="1">
    <source>
        <dbReference type="SAM" id="Coils"/>
    </source>
</evidence>
<dbReference type="Pfam" id="PF13805">
    <property type="entry name" value="Pil1"/>
    <property type="match status" value="1"/>
</dbReference>
<feature type="coiled-coil region" evidence="1">
    <location>
        <begin position="105"/>
        <end position="151"/>
    </location>
</feature>
<feature type="non-terminal residue" evidence="2">
    <location>
        <position position="1"/>
    </location>
</feature>